<feature type="chain" id="PRO_5031312527" evidence="1">
    <location>
        <begin position="40"/>
        <end position="212"/>
    </location>
</feature>
<keyword evidence="1" id="KW-0732">Signal</keyword>
<dbReference type="InterPro" id="IPR005586">
    <property type="entry name" value="ABC_trans_aux"/>
</dbReference>
<evidence type="ECO:0000259" key="2">
    <source>
        <dbReference type="Pfam" id="PF03886"/>
    </source>
</evidence>
<keyword evidence="4" id="KW-1185">Reference proteome</keyword>
<dbReference type="Pfam" id="PF03886">
    <property type="entry name" value="ABC_trans_aux"/>
    <property type="match status" value="1"/>
</dbReference>
<evidence type="ECO:0000313" key="4">
    <source>
        <dbReference type="Proteomes" id="UP000528964"/>
    </source>
</evidence>
<dbReference type="SUPFAM" id="SSF159594">
    <property type="entry name" value="XCC0632-like"/>
    <property type="match status" value="1"/>
</dbReference>
<proteinExistence type="predicted"/>
<evidence type="ECO:0000256" key="1">
    <source>
        <dbReference type="SAM" id="SignalP"/>
    </source>
</evidence>
<feature type="signal peptide" evidence="1">
    <location>
        <begin position="1"/>
        <end position="39"/>
    </location>
</feature>
<sequence length="212" mass="21941">MNTSETTPAARGAAGPRALRAAALLAGALALSSCTSLLAGGSPPTTFDLSAPRNVPDAGRGRGNLVVGEPAAVAVLDGQRIAVHPKPGEVAYLPNAQWSDRLPKLMQAKIIEAYENANRLGSVGRPGDRLSVDYQLVTELRSFDVDATSGLAKAELTAKIVNDKTGKIVAAEVFTARRPLNAAIAGPAAARALDSALDEVLTALVVWTGRRI</sequence>
<accession>A0A7W6CY88</accession>
<name>A0A7W6CY88_9HYPH</name>
<comment type="caution">
    <text evidence="3">The sequence shown here is derived from an EMBL/GenBank/DDBJ whole genome shotgun (WGS) entry which is preliminary data.</text>
</comment>
<dbReference type="RefSeq" id="WP_343066201.1">
    <property type="nucleotide sequence ID" value="NZ_JACIDR010000001.1"/>
</dbReference>
<protein>
    <submittedName>
        <fullName evidence="3">Cholesterol transport system auxiliary component</fullName>
    </submittedName>
</protein>
<gene>
    <name evidence="3" type="ORF">GGR24_001105</name>
</gene>
<feature type="domain" description="ABC-type transport auxiliary lipoprotein component" evidence="2">
    <location>
        <begin position="50"/>
        <end position="203"/>
    </location>
</feature>
<reference evidence="3 4" key="1">
    <citation type="submission" date="2020-08" db="EMBL/GenBank/DDBJ databases">
        <title>Genomic Encyclopedia of Type Strains, Phase IV (KMG-IV): sequencing the most valuable type-strain genomes for metagenomic binning, comparative biology and taxonomic classification.</title>
        <authorList>
            <person name="Goeker M."/>
        </authorList>
    </citation>
    <scope>NUCLEOTIDE SEQUENCE [LARGE SCALE GENOMIC DNA]</scope>
    <source>
        <strain evidence="3 4">DSM 25481</strain>
    </source>
</reference>
<organism evidence="3 4">
    <name type="scientific">Hansschlegelia beijingensis</name>
    <dbReference type="NCBI Taxonomy" id="1133344"/>
    <lineage>
        <taxon>Bacteria</taxon>
        <taxon>Pseudomonadati</taxon>
        <taxon>Pseudomonadota</taxon>
        <taxon>Alphaproteobacteria</taxon>
        <taxon>Hyphomicrobiales</taxon>
        <taxon>Methylopilaceae</taxon>
        <taxon>Hansschlegelia</taxon>
    </lineage>
</organism>
<dbReference type="EMBL" id="JACIDR010000001">
    <property type="protein sequence ID" value="MBB3972472.1"/>
    <property type="molecule type" value="Genomic_DNA"/>
</dbReference>
<dbReference type="Gene3D" id="3.40.50.10610">
    <property type="entry name" value="ABC-type transport auxiliary lipoprotein component"/>
    <property type="match status" value="1"/>
</dbReference>
<evidence type="ECO:0000313" key="3">
    <source>
        <dbReference type="EMBL" id="MBB3972472.1"/>
    </source>
</evidence>
<dbReference type="Proteomes" id="UP000528964">
    <property type="component" value="Unassembled WGS sequence"/>
</dbReference>
<dbReference type="AlphaFoldDB" id="A0A7W6CY88"/>